<dbReference type="OrthoDB" id="9788539at2"/>
<dbReference type="RefSeq" id="WP_068607197.1">
    <property type="nucleotide sequence ID" value="NZ_CP011388.1"/>
</dbReference>
<dbReference type="GO" id="GO:0030145">
    <property type="term" value="F:manganese ion binding"/>
    <property type="evidence" value="ECO:0007669"/>
    <property type="project" value="UniProtKB-UniRule"/>
</dbReference>
<sequence length="256" mass="28550">MIDIHTHILPGVDDGAQVMEDAMNMAEAAFKDGIRTLIATPHHANGTYWNEADAVSVAVETLNLKLQERAINLTILPGQEVRVYDALLDDLDAGKVRTLNGSRYILLEFSSARIPRNISELMHELRIMGITPVIAHPERNAEISAEPDKLQRLVEDGALAQITTHSLLGGFGDKIQKVSYDLCRSNLIHFVSSDAHNLTHRPFRMTEAYAGIAARLGDTYVEYYKQNAQLLAGNEDIEAWPIKQAASSKGWFKFWK</sequence>
<evidence type="ECO:0000256" key="3">
    <source>
        <dbReference type="ARBA" id="ARBA00022912"/>
    </source>
</evidence>
<dbReference type="EC" id="3.1.3.48" evidence="5"/>
<dbReference type="PANTHER" id="PTHR39181:SF1">
    <property type="entry name" value="TYROSINE-PROTEIN PHOSPHATASE YWQE"/>
    <property type="match status" value="1"/>
</dbReference>
<comment type="similarity">
    <text evidence="1 5">Belongs to the metallo-dependent hydrolases superfamily. CpsB/CapC family.</text>
</comment>
<dbReference type="InterPro" id="IPR016195">
    <property type="entry name" value="Pol/histidinol_Pase-like"/>
</dbReference>
<accession>A0A172TJC0</accession>
<reference evidence="6 7" key="1">
    <citation type="submission" date="2015-01" db="EMBL/GenBank/DDBJ databases">
        <title>Paenibacillus swuensis/DY6/whole genome sequencing.</title>
        <authorList>
            <person name="Kim M.K."/>
            <person name="Srinivasan S."/>
            <person name="Lee J.-J."/>
        </authorList>
    </citation>
    <scope>NUCLEOTIDE SEQUENCE [LARGE SCALE GENOMIC DNA]</scope>
    <source>
        <strain evidence="6 7">DY6</strain>
    </source>
</reference>
<evidence type="ECO:0000256" key="1">
    <source>
        <dbReference type="ARBA" id="ARBA00005750"/>
    </source>
</evidence>
<dbReference type="Gene3D" id="3.20.20.140">
    <property type="entry name" value="Metal-dependent hydrolases"/>
    <property type="match status" value="1"/>
</dbReference>
<dbReference type="PANTHER" id="PTHR39181">
    <property type="entry name" value="TYROSINE-PROTEIN PHOSPHATASE YWQE"/>
    <property type="match status" value="1"/>
</dbReference>
<dbReference type="InterPro" id="IPR016667">
    <property type="entry name" value="Caps_polysacc_synth_CpsB/CapC"/>
</dbReference>
<evidence type="ECO:0000313" key="6">
    <source>
        <dbReference type="EMBL" id="ANE47062.1"/>
    </source>
</evidence>
<dbReference type="STRING" id="1178515.SY83_13195"/>
<organism evidence="6 7">
    <name type="scientific">Paenibacillus swuensis</name>
    <dbReference type="NCBI Taxonomy" id="1178515"/>
    <lineage>
        <taxon>Bacteria</taxon>
        <taxon>Bacillati</taxon>
        <taxon>Bacillota</taxon>
        <taxon>Bacilli</taxon>
        <taxon>Bacillales</taxon>
        <taxon>Paenibacillaceae</taxon>
        <taxon>Paenibacillus</taxon>
    </lineage>
</organism>
<dbReference type="EMBL" id="CP011388">
    <property type="protein sequence ID" value="ANE47062.1"/>
    <property type="molecule type" value="Genomic_DNA"/>
</dbReference>
<evidence type="ECO:0000256" key="2">
    <source>
        <dbReference type="ARBA" id="ARBA00022801"/>
    </source>
</evidence>
<dbReference type="GO" id="GO:0004725">
    <property type="term" value="F:protein tyrosine phosphatase activity"/>
    <property type="evidence" value="ECO:0007669"/>
    <property type="project" value="UniProtKB-UniRule"/>
</dbReference>
<keyword evidence="3 5" id="KW-0904">Protein phosphatase</keyword>
<dbReference type="Pfam" id="PF19567">
    <property type="entry name" value="CpsB_CapC"/>
    <property type="match status" value="1"/>
</dbReference>
<dbReference type="PIRSF" id="PIRSF016557">
    <property type="entry name" value="Caps_synth_CpsB"/>
    <property type="match status" value="1"/>
</dbReference>
<dbReference type="SUPFAM" id="SSF89550">
    <property type="entry name" value="PHP domain-like"/>
    <property type="match status" value="1"/>
</dbReference>
<dbReference type="PATRIC" id="fig|1178515.4.peg.2645"/>
<dbReference type="AlphaFoldDB" id="A0A172TJC0"/>
<protein>
    <recommendedName>
        <fullName evidence="5">Tyrosine-protein phosphatase</fullName>
        <ecNumber evidence="5">3.1.3.48</ecNumber>
    </recommendedName>
</protein>
<keyword evidence="2 5" id="KW-0378">Hydrolase</keyword>
<dbReference type="KEGG" id="pswu:SY83_13195"/>
<name>A0A172TJC0_9BACL</name>
<evidence type="ECO:0000256" key="4">
    <source>
        <dbReference type="ARBA" id="ARBA00051722"/>
    </source>
</evidence>
<dbReference type="Proteomes" id="UP000076927">
    <property type="component" value="Chromosome"/>
</dbReference>
<gene>
    <name evidence="6" type="ORF">SY83_13195</name>
</gene>
<keyword evidence="7" id="KW-1185">Reference proteome</keyword>
<comment type="catalytic activity">
    <reaction evidence="4 5">
        <text>O-phospho-L-tyrosyl-[protein] + H2O = L-tyrosyl-[protein] + phosphate</text>
        <dbReference type="Rhea" id="RHEA:10684"/>
        <dbReference type="Rhea" id="RHEA-COMP:10136"/>
        <dbReference type="Rhea" id="RHEA-COMP:20101"/>
        <dbReference type="ChEBI" id="CHEBI:15377"/>
        <dbReference type="ChEBI" id="CHEBI:43474"/>
        <dbReference type="ChEBI" id="CHEBI:46858"/>
        <dbReference type="ChEBI" id="CHEBI:61978"/>
        <dbReference type="EC" id="3.1.3.48"/>
    </reaction>
</comment>
<evidence type="ECO:0000313" key="7">
    <source>
        <dbReference type="Proteomes" id="UP000076927"/>
    </source>
</evidence>
<proteinExistence type="inferred from homology"/>
<evidence type="ECO:0000256" key="5">
    <source>
        <dbReference type="PIRNR" id="PIRNR016557"/>
    </source>
</evidence>